<evidence type="ECO:0000313" key="5">
    <source>
        <dbReference type="EMBL" id="MBB4105468.1"/>
    </source>
</evidence>
<organism evidence="5 6">
    <name type="scientific">Allorhizobium borbori</name>
    <dbReference type="NCBI Taxonomy" id="485907"/>
    <lineage>
        <taxon>Bacteria</taxon>
        <taxon>Pseudomonadati</taxon>
        <taxon>Pseudomonadota</taxon>
        <taxon>Alphaproteobacteria</taxon>
        <taxon>Hyphomicrobiales</taxon>
        <taxon>Rhizobiaceae</taxon>
        <taxon>Rhizobium/Agrobacterium group</taxon>
        <taxon>Allorhizobium</taxon>
    </lineage>
</organism>
<evidence type="ECO:0000256" key="3">
    <source>
        <dbReference type="ARBA" id="ARBA00023163"/>
    </source>
</evidence>
<evidence type="ECO:0000256" key="2">
    <source>
        <dbReference type="ARBA" id="ARBA00023125"/>
    </source>
</evidence>
<dbReference type="CDD" id="cd06307">
    <property type="entry name" value="PBP1_sugar_binding"/>
    <property type="match status" value="1"/>
</dbReference>
<dbReference type="PROSITE" id="PS00356">
    <property type="entry name" value="HTH_LACI_1"/>
    <property type="match status" value="1"/>
</dbReference>
<dbReference type="InterPro" id="IPR010982">
    <property type="entry name" value="Lambda_DNA-bd_dom_sf"/>
</dbReference>
<dbReference type="CDD" id="cd01392">
    <property type="entry name" value="HTH_LacI"/>
    <property type="match status" value="1"/>
</dbReference>
<dbReference type="PANTHER" id="PTHR30146:SF152">
    <property type="entry name" value="TRANSCRIPTIONAL REGULATORY PROTEIN"/>
    <property type="match status" value="1"/>
</dbReference>
<dbReference type="SUPFAM" id="SSF47413">
    <property type="entry name" value="lambda repressor-like DNA-binding domains"/>
    <property type="match status" value="1"/>
</dbReference>
<dbReference type="Gene3D" id="3.40.50.2300">
    <property type="match status" value="2"/>
</dbReference>
<protein>
    <submittedName>
        <fullName evidence="5">LacI family transcriptional regulator</fullName>
    </submittedName>
</protein>
<dbReference type="Pfam" id="PF13407">
    <property type="entry name" value="Peripla_BP_4"/>
    <property type="match status" value="1"/>
</dbReference>
<keyword evidence="6" id="KW-1185">Reference proteome</keyword>
<dbReference type="GO" id="GO:0003700">
    <property type="term" value="F:DNA-binding transcription factor activity"/>
    <property type="evidence" value="ECO:0007669"/>
    <property type="project" value="TreeGrafter"/>
</dbReference>
<dbReference type="InterPro" id="IPR000843">
    <property type="entry name" value="HTH_LacI"/>
</dbReference>
<dbReference type="EMBL" id="JACIDU010000021">
    <property type="protein sequence ID" value="MBB4105468.1"/>
    <property type="molecule type" value="Genomic_DNA"/>
</dbReference>
<gene>
    <name evidence="5" type="ORF">GGQ66_004055</name>
</gene>
<dbReference type="Gene3D" id="1.10.260.40">
    <property type="entry name" value="lambda repressor-like DNA-binding domains"/>
    <property type="match status" value="1"/>
</dbReference>
<evidence type="ECO:0000313" key="6">
    <source>
        <dbReference type="Proteomes" id="UP000584824"/>
    </source>
</evidence>
<name>A0A7W6K593_9HYPH</name>
<dbReference type="PROSITE" id="PS50932">
    <property type="entry name" value="HTH_LACI_2"/>
    <property type="match status" value="1"/>
</dbReference>
<dbReference type="PANTHER" id="PTHR30146">
    <property type="entry name" value="LACI-RELATED TRANSCRIPTIONAL REPRESSOR"/>
    <property type="match status" value="1"/>
</dbReference>
<dbReference type="InterPro" id="IPR028082">
    <property type="entry name" value="Peripla_BP_I"/>
</dbReference>
<dbReference type="SUPFAM" id="SSF53822">
    <property type="entry name" value="Periplasmic binding protein-like I"/>
    <property type="match status" value="1"/>
</dbReference>
<evidence type="ECO:0000259" key="4">
    <source>
        <dbReference type="PROSITE" id="PS50932"/>
    </source>
</evidence>
<proteinExistence type="predicted"/>
<dbReference type="Proteomes" id="UP000584824">
    <property type="component" value="Unassembled WGS sequence"/>
</dbReference>
<evidence type="ECO:0000256" key="1">
    <source>
        <dbReference type="ARBA" id="ARBA00023015"/>
    </source>
</evidence>
<feature type="domain" description="HTH lacI-type" evidence="4">
    <location>
        <begin position="3"/>
        <end position="57"/>
    </location>
</feature>
<dbReference type="RefSeq" id="WP_183794983.1">
    <property type="nucleotide sequence ID" value="NZ_JACIDU010000021.1"/>
</dbReference>
<keyword evidence="2" id="KW-0238">DNA-binding</keyword>
<dbReference type="SMART" id="SM00354">
    <property type="entry name" value="HTH_LACI"/>
    <property type="match status" value="1"/>
</dbReference>
<keyword evidence="1" id="KW-0805">Transcription regulation</keyword>
<dbReference type="Pfam" id="PF00356">
    <property type="entry name" value="LacI"/>
    <property type="match status" value="1"/>
</dbReference>
<sequence>MKPTVHDLAEAAGVSLATIDRVLNGRSGVRDKTRNRVLEAMDRIGYVRDVAAANLARQRFYDFDFIVPVNDNAFMQALRAEIVAAQARGGFERTRIRLIDVPAFDEEALEGALASALQRKPDGVAFVAIDSDRIVTAVSSLRDEGIGAVTIVSDLAEQSRDHYVGIDNVAAGRSAASLLGRFLTGVDGTVAIMAGSLSVRDHRQRLDGFLAVMQSEFPALRVLSPLQGRDEAHTVERLLTKLMEERGDLLGLYSLGAGNDGLVRALSQARVPPRFVIAHELDIATKGALRDGTIDAVLAQDAGHEIRSAIRVLTAHADRTPIIAAQERIRIEIYLRDNLPQEQP</sequence>
<dbReference type="GO" id="GO:0000976">
    <property type="term" value="F:transcription cis-regulatory region binding"/>
    <property type="evidence" value="ECO:0007669"/>
    <property type="project" value="TreeGrafter"/>
</dbReference>
<reference evidence="5 6" key="1">
    <citation type="submission" date="2020-08" db="EMBL/GenBank/DDBJ databases">
        <title>Genomic Encyclopedia of Type Strains, Phase IV (KMG-IV): sequencing the most valuable type-strain genomes for metagenomic binning, comparative biology and taxonomic classification.</title>
        <authorList>
            <person name="Goeker M."/>
        </authorList>
    </citation>
    <scope>NUCLEOTIDE SEQUENCE [LARGE SCALE GENOMIC DNA]</scope>
    <source>
        <strain evidence="5 6">DSM 26385</strain>
    </source>
</reference>
<dbReference type="AlphaFoldDB" id="A0A7W6K593"/>
<keyword evidence="3" id="KW-0804">Transcription</keyword>
<accession>A0A7W6K593</accession>
<comment type="caution">
    <text evidence="5">The sequence shown here is derived from an EMBL/GenBank/DDBJ whole genome shotgun (WGS) entry which is preliminary data.</text>
</comment>
<dbReference type="InterPro" id="IPR025997">
    <property type="entry name" value="SBP_2_dom"/>
</dbReference>